<dbReference type="GO" id="GO:0005524">
    <property type="term" value="F:ATP binding"/>
    <property type="evidence" value="ECO:0007669"/>
    <property type="project" value="UniProtKB-KW"/>
</dbReference>
<dbReference type="Pfam" id="PF00005">
    <property type="entry name" value="ABC_tran"/>
    <property type="match status" value="2"/>
</dbReference>
<dbReference type="EMBL" id="JARXVQ010000001">
    <property type="protein sequence ID" value="MDH6181231.1"/>
    <property type="molecule type" value="Genomic_DNA"/>
</dbReference>
<dbReference type="Pfam" id="PF08352">
    <property type="entry name" value="oligo_HPY"/>
    <property type="match status" value="1"/>
</dbReference>
<organism evidence="6 7">
    <name type="scientific">Antiquaquibacter oligotrophicus</name>
    <dbReference type="NCBI Taxonomy" id="2880260"/>
    <lineage>
        <taxon>Bacteria</taxon>
        <taxon>Bacillati</taxon>
        <taxon>Actinomycetota</taxon>
        <taxon>Actinomycetes</taxon>
        <taxon>Micrococcales</taxon>
        <taxon>Microbacteriaceae</taxon>
        <taxon>Antiquaquibacter</taxon>
    </lineage>
</organism>
<dbReference type="InterPro" id="IPR027417">
    <property type="entry name" value="P-loop_NTPase"/>
</dbReference>
<evidence type="ECO:0000256" key="3">
    <source>
        <dbReference type="ARBA" id="ARBA00022741"/>
    </source>
</evidence>
<proteinExistence type="inferred from homology"/>
<dbReference type="InterPro" id="IPR050319">
    <property type="entry name" value="ABC_transp_ATP-bind"/>
</dbReference>
<name>A0ABT6KMJ5_9MICO</name>
<dbReference type="PANTHER" id="PTHR43776">
    <property type="entry name" value="TRANSPORT ATP-BINDING PROTEIN"/>
    <property type="match status" value="1"/>
</dbReference>
<dbReference type="SUPFAM" id="SSF52540">
    <property type="entry name" value="P-loop containing nucleoside triphosphate hydrolases"/>
    <property type="match status" value="2"/>
</dbReference>
<feature type="domain" description="ABC transporter" evidence="5">
    <location>
        <begin position="3"/>
        <end position="248"/>
    </location>
</feature>
<feature type="domain" description="ABC transporter" evidence="5">
    <location>
        <begin position="267"/>
        <end position="510"/>
    </location>
</feature>
<dbReference type="InterPro" id="IPR013563">
    <property type="entry name" value="Oligopep_ABC_C"/>
</dbReference>
<evidence type="ECO:0000313" key="7">
    <source>
        <dbReference type="Proteomes" id="UP001160142"/>
    </source>
</evidence>
<dbReference type="CDD" id="cd03257">
    <property type="entry name" value="ABC_NikE_OppD_transporters"/>
    <property type="match status" value="2"/>
</dbReference>
<dbReference type="InterPro" id="IPR003593">
    <property type="entry name" value="AAA+_ATPase"/>
</dbReference>
<sequence>MSVHVRGLTITLDGRVIVDGVDLDVAPGECLAIVGESGSGKTMTANALLGLTPAGARVDAETLELAGTDARHLSDRQWRALRGGAIGLVSQDALVSLDPLRTVGREVAEPIEVHNTVPRAEIGERVIELLAQVGVPDAPVRSRQYPHELSGGLRQRALIASALAAGPRVLIADEPTTALDATVQRTILDLLAKLRDDGIALVLISHDLRAVERLADRVAVMRDGRVVEAGVTADVMGSPQHPYTRHLLDSVPTPRETSSPPEGAIVLEARDLVRDYGIQGGGAVRALDGVSLTVRAGSTVGVVGESGSGKSTLARMLLAAEQPDAGVVLLDGAPWSSDPERRRRSRRSRIQLIDQDPFGSFDPRFTVAEIIGEAVVLAGDPRRVRGQRVRDLLGRVGLEPELARRRPRELSGGQRQRVAIARAIARRPAILVCDEPVSALDAPIQARVLELLESLQRDLGLAMVFISHDLGVIAEVSDEIVVMKSGRVVESGPATTVLGSPEHPFTRELIAASGL</sequence>
<evidence type="ECO:0000256" key="2">
    <source>
        <dbReference type="ARBA" id="ARBA00022448"/>
    </source>
</evidence>
<dbReference type="PROSITE" id="PS00211">
    <property type="entry name" value="ABC_TRANSPORTER_1"/>
    <property type="match status" value="1"/>
</dbReference>
<keyword evidence="2" id="KW-0813">Transport</keyword>
<protein>
    <submittedName>
        <fullName evidence="6">Peptide/nickel transport system ATP-binding protein</fullName>
    </submittedName>
</protein>
<evidence type="ECO:0000313" key="6">
    <source>
        <dbReference type="EMBL" id="MDH6181231.1"/>
    </source>
</evidence>
<dbReference type="RefSeq" id="WP_322133550.1">
    <property type="nucleotide sequence ID" value="NZ_CP085036.1"/>
</dbReference>
<dbReference type="SMART" id="SM00382">
    <property type="entry name" value="AAA"/>
    <property type="match status" value="2"/>
</dbReference>
<reference evidence="6 7" key="1">
    <citation type="submission" date="2023-04" db="EMBL/GenBank/DDBJ databases">
        <title>Genome Encyclopedia of Bacteria and Archaea VI: Functional Genomics of Type Strains.</title>
        <authorList>
            <person name="Whitman W."/>
        </authorList>
    </citation>
    <scope>NUCLEOTIDE SEQUENCE [LARGE SCALE GENOMIC DNA]</scope>
    <source>
        <strain evidence="6 7">SG_E_30_P1</strain>
    </source>
</reference>
<keyword evidence="3" id="KW-0547">Nucleotide-binding</keyword>
<evidence type="ECO:0000256" key="4">
    <source>
        <dbReference type="ARBA" id="ARBA00022840"/>
    </source>
</evidence>
<comment type="caution">
    <text evidence="6">The sequence shown here is derived from an EMBL/GenBank/DDBJ whole genome shotgun (WGS) entry which is preliminary data.</text>
</comment>
<dbReference type="Proteomes" id="UP001160142">
    <property type="component" value="Unassembled WGS sequence"/>
</dbReference>
<dbReference type="PROSITE" id="PS50893">
    <property type="entry name" value="ABC_TRANSPORTER_2"/>
    <property type="match status" value="2"/>
</dbReference>
<dbReference type="PANTHER" id="PTHR43776:SF7">
    <property type="entry name" value="D,D-DIPEPTIDE TRANSPORT ATP-BINDING PROTEIN DDPF-RELATED"/>
    <property type="match status" value="1"/>
</dbReference>
<dbReference type="Gene3D" id="3.40.50.300">
    <property type="entry name" value="P-loop containing nucleotide triphosphate hydrolases"/>
    <property type="match status" value="2"/>
</dbReference>
<evidence type="ECO:0000259" key="5">
    <source>
        <dbReference type="PROSITE" id="PS50893"/>
    </source>
</evidence>
<dbReference type="NCBIfam" id="NF008453">
    <property type="entry name" value="PRK11308.1"/>
    <property type="match status" value="2"/>
</dbReference>
<gene>
    <name evidence="6" type="ORF">M2152_001413</name>
</gene>
<keyword evidence="4 6" id="KW-0067">ATP-binding</keyword>
<accession>A0ABT6KMJ5</accession>
<dbReference type="InterPro" id="IPR003439">
    <property type="entry name" value="ABC_transporter-like_ATP-bd"/>
</dbReference>
<dbReference type="InterPro" id="IPR017871">
    <property type="entry name" value="ABC_transporter-like_CS"/>
</dbReference>
<comment type="similarity">
    <text evidence="1">Belongs to the ABC transporter superfamily.</text>
</comment>
<evidence type="ECO:0000256" key="1">
    <source>
        <dbReference type="ARBA" id="ARBA00005417"/>
    </source>
</evidence>
<keyword evidence="7" id="KW-1185">Reference proteome</keyword>